<dbReference type="GeneID" id="23613315"/>
<dbReference type="PANTHER" id="PTHR22893:SF91">
    <property type="entry name" value="NADPH DEHYDROGENASE 2-RELATED"/>
    <property type="match status" value="1"/>
</dbReference>
<evidence type="ECO:0000313" key="7">
    <source>
        <dbReference type="Proteomes" id="UP000028924"/>
    </source>
</evidence>
<protein>
    <submittedName>
        <fullName evidence="6">12-oxophytodienoate reductase 1</fullName>
    </submittedName>
</protein>
<evidence type="ECO:0000256" key="3">
    <source>
        <dbReference type="ARBA" id="ARBA00022643"/>
    </source>
</evidence>
<evidence type="ECO:0000256" key="1">
    <source>
        <dbReference type="ARBA" id="ARBA00001917"/>
    </source>
</evidence>
<sequence>MTHPIRAPDNIPLDIHVEYYTQRATKGGLLISEGTIISDRASGYPSVPGIWTQEQVEGWKPVTAAVHQLGSTFFCQLWHVGRASAPCYQPDGGLPLAPSVLPIPPEWEYFDTKLGKPQKYPLPRELAAEELPGIVEQYRVAARNAIAAGFDGVEIHAANGYLIHEFLSESSNHRTDAYGGPIENRARLALEIVRAVVEEVGAERTGIRFSPFNEFLGMHDAHPFALYTYLLEELAAWDLAYVHMVTPIVKGNVDHPEGEGSLEPFRAVWKGTFLVAGGFKRDSAVAAVREHHADLVTVGRHFLANPDLPRRWALNAPLNKYDRSTFYTPGVKGYLDYPFLEDTEEGKEFLASLKPEAN</sequence>
<comment type="cofactor">
    <cofactor evidence="1">
        <name>FMN</name>
        <dbReference type="ChEBI" id="CHEBI:58210"/>
    </cofactor>
</comment>
<reference evidence="6 7" key="1">
    <citation type="journal article" date="2014" name="BMC Genomics">
        <title>Oil accumulation mechanisms of the oleaginous microalga Chlorella protothecoides revealed through its genome, transcriptomes, and proteomes.</title>
        <authorList>
            <person name="Gao C."/>
            <person name="Wang Y."/>
            <person name="Shen Y."/>
            <person name="Yan D."/>
            <person name="He X."/>
            <person name="Dai J."/>
            <person name="Wu Q."/>
        </authorList>
    </citation>
    <scope>NUCLEOTIDE SEQUENCE [LARGE SCALE GENOMIC DNA]</scope>
    <source>
        <strain evidence="6 7">0710</strain>
    </source>
</reference>
<dbReference type="SUPFAM" id="SSF51395">
    <property type="entry name" value="FMN-linked oxidoreductases"/>
    <property type="match status" value="1"/>
</dbReference>
<dbReference type="InterPro" id="IPR013785">
    <property type="entry name" value="Aldolase_TIM"/>
</dbReference>
<dbReference type="GO" id="GO:0005829">
    <property type="term" value="C:cytosol"/>
    <property type="evidence" value="ECO:0007669"/>
    <property type="project" value="UniProtKB-ARBA"/>
</dbReference>
<dbReference type="OrthoDB" id="1663137at2759"/>
<evidence type="ECO:0000256" key="4">
    <source>
        <dbReference type="ARBA" id="ARBA00023002"/>
    </source>
</evidence>
<dbReference type="GO" id="GO:0016628">
    <property type="term" value="F:oxidoreductase activity, acting on the CH-CH group of donors, NAD or NADP as acceptor"/>
    <property type="evidence" value="ECO:0007669"/>
    <property type="project" value="UniProtKB-ARBA"/>
</dbReference>
<comment type="similarity">
    <text evidence="2">Belongs to the NADH:flavin oxidoreductase/NADH oxidase family.</text>
</comment>
<dbReference type="CDD" id="cd02933">
    <property type="entry name" value="OYE_like_FMN"/>
    <property type="match status" value="1"/>
</dbReference>
<evidence type="ECO:0000313" key="6">
    <source>
        <dbReference type="EMBL" id="KFM25045.1"/>
    </source>
</evidence>
<name>A0A087SH41_AUXPR</name>
<dbReference type="InterPro" id="IPR001155">
    <property type="entry name" value="OxRdtase_FMN_N"/>
</dbReference>
<dbReference type="eggNOG" id="KOG0134">
    <property type="taxonomic scope" value="Eukaryota"/>
</dbReference>
<evidence type="ECO:0000256" key="2">
    <source>
        <dbReference type="ARBA" id="ARBA00005979"/>
    </source>
</evidence>
<accession>A0A087SH41</accession>
<dbReference type="RefSeq" id="XP_011397933.1">
    <property type="nucleotide sequence ID" value="XM_011399631.1"/>
</dbReference>
<dbReference type="PANTHER" id="PTHR22893">
    <property type="entry name" value="NADH OXIDOREDUCTASE-RELATED"/>
    <property type="match status" value="1"/>
</dbReference>
<dbReference type="AlphaFoldDB" id="A0A087SH41"/>
<organism evidence="6 7">
    <name type="scientific">Auxenochlorella protothecoides</name>
    <name type="common">Green microalga</name>
    <name type="synonym">Chlorella protothecoides</name>
    <dbReference type="NCBI Taxonomy" id="3075"/>
    <lineage>
        <taxon>Eukaryota</taxon>
        <taxon>Viridiplantae</taxon>
        <taxon>Chlorophyta</taxon>
        <taxon>core chlorophytes</taxon>
        <taxon>Trebouxiophyceae</taxon>
        <taxon>Chlorellales</taxon>
        <taxon>Chlorellaceae</taxon>
        <taxon>Auxenochlorella</taxon>
    </lineage>
</organism>
<keyword evidence="7" id="KW-1185">Reference proteome</keyword>
<dbReference type="EMBL" id="KL662111">
    <property type="protein sequence ID" value="KFM25045.1"/>
    <property type="molecule type" value="Genomic_DNA"/>
</dbReference>
<dbReference type="GO" id="GO:0010181">
    <property type="term" value="F:FMN binding"/>
    <property type="evidence" value="ECO:0007669"/>
    <property type="project" value="InterPro"/>
</dbReference>
<dbReference type="InterPro" id="IPR045247">
    <property type="entry name" value="Oye-like"/>
</dbReference>
<dbReference type="STRING" id="3075.A0A087SH41"/>
<keyword evidence="3" id="KW-0288">FMN</keyword>
<keyword evidence="4" id="KW-0560">Oxidoreductase</keyword>
<dbReference type="KEGG" id="apro:F751_1924"/>
<feature type="domain" description="NADH:flavin oxidoreductase/NADH oxidase N-terminal" evidence="5">
    <location>
        <begin position="9"/>
        <end position="317"/>
    </location>
</feature>
<proteinExistence type="inferred from homology"/>
<dbReference type="FunFam" id="3.20.20.70:FF:000059">
    <property type="entry name" value="N-ethylmaleimide reductase, FMN-linked"/>
    <property type="match status" value="1"/>
</dbReference>
<keyword evidence="3" id="KW-0285">Flavoprotein</keyword>
<evidence type="ECO:0000259" key="5">
    <source>
        <dbReference type="Pfam" id="PF00724"/>
    </source>
</evidence>
<dbReference type="Gene3D" id="3.20.20.70">
    <property type="entry name" value="Aldolase class I"/>
    <property type="match status" value="1"/>
</dbReference>
<dbReference type="Proteomes" id="UP000028924">
    <property type="component" value="Unassembled WGS sequence"/>
</dbReference>
<gene>
    <name evidence="6" type="ORF">F751_1924</name>
</gene>
<dbReference type="Pfam" id="PF00724">
    <property type="entry name" value="Oxidored_FMN"/>
    <property type="match status" value="1"/>
</dbReference>